<dbReference type="Gene3D" id="3.30.565.10">
    <property type="entry name" value="Histidine kinase-like ATPase, C-terminal domain"/>
    <property type="match status" value="1"/>
</dbReference>
<evidence type="ECO:0000313" key="2">
    <source>
        <dbReference type="Proteomes" id="UP000554520"/>
    </source>
</evidence>
<comment type="caution">
    <text evidence="1">The sequence shown here is derived from an EMBL/GenBank/DDBJ whole genome shotgun (WGS) entry which is preliminary data.</text>
</comment>
<protein>
    <recommendedName>
        <fullName evidence="3">ATP-binding protein</fullName>
    </recommendedName>
</protein>
<dbReference type="EMBL" id="JACHXN010000042">
    <property type="protein sequence ID" value="MBB3149769.1"/>
    <property type="molecule type" value="Genomic_DNA"/>
</dbReference>
<name>A0A839UMP9_9HYPH</name>
<dbReference type="SUPFAM" id="SSF55874">
    <property type="entry name" value="ATPase domain of HSP90 chaperone/DNA topoisomerase II/histidine kinase"/>
    <property type="match status" value="1"/>
</dbReference>
<gene>
    <name evidence="1" type="ORF">FHS21_006223</name>
</gene>
<proteinExistence type="predicted"/>
<dbReference type="InterPro" id="IPR036890">
    <property type="entry name" value="HATPase_C_sf"/>
</dbReference>
<reference evidence="1 2" key="1">
    <citation type="submission" date="2020-08" db="EMBL/GenBank/DDBJ databases">
        <title>Genomic Encyclopedia of Type Strains, Phase III (KMG-III): the genomes of soil and plant-associated and newly described type strains.</title>
        <authorList>
            <person name="Whitman W."/>
        </authorList>
    </citation>
    <scope>NUCLEOTIDE SEQUENCE [LARGE SCALE GENOMIC DNA]</scope>
    <source>
        <strain evidence="1 2">CECT 7015</strain>
    </source>
</reference>
<evidence type="ECO:0000313" key="1">
    <source>
        <dbReference type="EMBL" id="MBB3149769.1"/>
    </source>
</evidence>
<sequence>MIEALRGLGYSAGAAIADIIDNSISAGANVVSIQIAPSVSGTYITIADDGCGMNALQLEKAMTLGDRNPLHARESADLGRFGLGLKTASFSQCRRLTVASRNQNQLSVLRWDLDFLASSTDGGWYLLEGFHPGSEDRLSALDGFSSGTLVLLELLDRMLPHDEDKQELLDVTDQIERHLSMVFHRFLLRAKLKIIINGAALKPWDPFLKSNSFTWHSNEVKFGAFPKTVTAQSFVLPHRDRLTAAEYDTAGGPDGWTSQQGFYVYRNERLLLAGSWLGLGKGKSWTKDEPLRLARIRVDIQNTADADWKIDIRKATAHPPTYLRKFLTSLAEDTRMRARNVFAFRGKSAEPFGKQQVTQTWRAHHHKSGVRYKIDPSHPAIEAVLASSVNLSASLAKEIRNMLRIIEETVPVQRIWLDTAEAKDTPETGFANVPSDEVVEAAQILLESMVLRKGMAIELARASLLRTEPFNLFPELVINLQLQHE</sequence>
<dbReference type="RefSeq" id="WP_183665648.1">
    <property type="nucleotide sequence ID" value="NZ_JACHXN010000042.1"/>
</dbReference>
<evidence type="ECO:0008006" key="3">
    <source>
        <dbReference type="Google" id="ProtNLM"/>
    </source>
</evidence>
<dbReference type="Pfam" id="PF13589">
    <property type="entry name" value="HATPase_c_3"/>
    <property type="match status" value="1"/>
</dbReference>
<organism evidence="1 2">
    <name type="scientific">Phyllobacterium trifolii</name>
    <dbReference type="NCBI Taxonomy" id="300193"/>
    <lineage>
        <taxon>Bacteria</taxon>
        <taxon>Pseudomonadati</taxon>
        <taxon>Pseudomonadota</taxon>
        <taxon>Alphaproteobacteria</taxon>
        <taxon>Hyphomicrobiales</taxon>
        <taxon>Phyllobacteriaceae</taxon>
        <taxon>Phyllobacterium</taxon>
    </lineage>
</organism>
<dbReference type="Proteomes" id="UP000554520">
    <property type="component" value="Unassembled WGS sequence"/>
</dbReference>
<dbReference type="AlphaFoldDB" id="A0A839UMP9"/>
<keyword evidence="2" id="KW-1185">Reference proteome</keyword>
<accession>A0A839UMP9</accession>